<sequence>MMYTMDDDELIINVIIENQAYYVLRGKTFWKDLAQEETFRDRTLEGLKTRFFRYIHPNIQKYHNISLLERRKIEVALHQTKQNFAYETEEGLSSDSSSDD</sequence>
<dbReference type="AlphaFoldDB" id="A0A9P0DW70"/>
<dbReference type="InterPro" id="IPR009057">
    <property type="entry name" value="Homeodomain-like_sf"/>
</dbReference>
<dbReference type="Gene3D" id="1.10.10.60">
    <property type="entry name" value="Homeodomain-like"/>
    <property type="match status" value="1"/>
</dbReference>
<proteinExistence type="predicted"/>
<evidence type="ECO:0000256" key="1">
    <source>
        <dbReference type="ARBA" id="ARBA00004123"/>
    </source>
</evidence>
<accession>A0A9P0DW70</accession>
<dbReference type="GO" id="GO:0005634">
    <property type="term" value="C:nucleus"/>
    <property type="evidence" value="ECO:0007669"/>
    <property type="project" value="UniProtKB-SubCell"/>
</dbReference>
<keyword evidence="3" id="KW-1185">Reference proteome</keyword>
<name>A0A9P0DW70_PHYSR</name>
<dbReference type="OrthoDB" id="10257855at2759"/>
<gene>
    <name evidence="2" type="ORF">PHYEVI_LOCUS8013</name>
</gene>
<comment type="subcellular location">
    <subcellularLocation>
        <location evidence="1">Nucleus</location>
    </subcellularLocation>
</comment>
<evidence type="ECO:0000313" key="2">
    <source>
        <dbReference type="EMBL" id="CAH1184827.1"/>
    </source>
</evidence>
<protein>
    <submittedName>
        <fullName evidence="2">Uncharacterized protein</fullName>
    </submittedName>
</protein>
<dbReference type="Proteomes" id="UP001153712">
    <property type="component" value="Chromosome 4"/>
</dbReference>
<dbReference type="EMBL" id="OU900097">
    <property type="protein sequence ID" value="CAH1184827.1"/>
    <property type="molecule type" value="Genomic_DNA"/>
</dbReference>
<evidence type="ECO:0000313" key="3">
    <source>
        <dbReference type="Proteomes" id="UP001153712"/>
    </source>
</evidence>
<dbReference type="SUPFAM" id="SSF46689">
    <property type="entry name" value="Homeodomain-like"/>
    <property type="match status" value="1"/>
</dbReference>
<reference evidence="2" key="1">
    <citation type="submission" date="2022-01" db="EMBL/GenBank/DDBJ databases">
        <authorList>
            <person name="King R."/>
        </authorList>
    </citation>
    <scope>NUCLEOTIDE SEQUENCE</scope>
</reference>
<organism evidence="2 3">
    <name type="scientific">Phyllotreta striolata</name>
    <name type="common">Striped flea beetle</name>
    <name type="synonym">Crioceris striolata</name>
    <dbReference type="NCBI Taxonomy" id="444603"/>
    <lineage>
        <taxon>Eukaryota</taxon>
        <taxon>Metazoa</taxon>
        <taxon>Ecdysozoa</taxon>
        <taxon>Arthropoda</taxon>
        <taxon>Hexapoda</taxon>
        <taxon>Insecta</taxon>
        <taxon>Pterygota</taxon>
        <taxon>Neoptera</taxon>
        <taxon>Endopterygota</taxon>
        <taxon>Coleoptera</taxon>
        <taxon>Polyphaga</taxon>
        <taxon>Cucujiformia</taxon>
        <taxon>Chrysomeloidea</taxon>
        <taxon>Chrysomelidae</taxon>
        <taxon>Galerucinae</taxon>
        <taxon>Alticini</taxon>
        <taxon>Phyllotreta</taxon>
    </lineage>
</organism>